<evidence type="ECO:0000256" key="1">
    <source>
        <dbReference type="ARBA" id="ARBA00022679"/>
    </source>
</evidence>
<keyword evidence="4" id="KW-0812">Transmembrane</keyword>
<evidence type="ECO:0000313" key="7">
    <source>
        <dbReference type="Proteomes" id="UP001500192"/>
    </source>
</evidence>
<evidence type="ECO:0000256" key="3">
    <source>
        <dbReference type="ARBA" id="ARBA00023012"/>
    </source>
</evidence>
<dbReference type="SMART" id="SM00387">
    <property type="entry name" value="HATPase_c"/>
    <property type="match status" value="1"/>
</dbReference>
<keyword evidence="1" id="KW-0808">Transferase</keyword>
<gene>
    <name evidence="6" type="ORF">GCM10023214_49090</name>
</gene>
<dbReference type="Proteomes" id="UP001500192">
    <property type="component" value="Unassembled WGS sequence"/>
</dbReference>
<dbReference type="EMBL" id="BAABIB010000090">
    <property type="protein sequence ID" value="GAA5170443.1"/>
    <property type="molecule type" value="Genomic_DNA"/>
</dbReference>
<dbReference type="CDD" id="cd16917">
    <property type="entry name" value="HATPase_UhpB-NarQ-NarX-like"/>
    <property type="match status" value="1"/>
</dbReference>
<evidence type="ECO:0000256" key="4">
    <source>
        <dbReference type="SAM" id="Phobius"/>
    </source>
</evidence>
<feature type="transmembrane region" description="Helical" evidence="4">
    <location>
        <begin position="22"/>
        <end position="40"/>
    </location>
</feature>
<keyword evidence="4" id="KW-1133">Transmembrane helix</keyword>
<dbReference type="InterPro" id="IPR036890">
    <property type="entry name" value="HATPase_C_sf"/>
</dbReference>
<dbReference type="Gene3D" id="1.20.5.1930">
    <property type="match status" value="1"/>
</dbReference>
<evidence type="ECO:0000259" key="5">
    <source>
        <dbReference type="PROSITE" id="PS50109"/>
    </source>
</evidence>
<dbReference type="RefSeq" id="WP_346055053.1">
    <property type="nucleotide sequence ID" value="NZ_BAABIB010000090.1"/>
</dbReference>
<dbReference type="Gene3D" id="3.30.565.10">
    <property type="entry name" value="Histidine kinase-like ATPase, C-terminal domain"/>
    <property type="match status" value="1"/>
</dbReference>
<dbReference type="Pfam" id="PF02518">
    <property type="entry name" value="HATPase_c"/>
    <property type="match status" value="1"/>
</dbReference>
<dbReference type="SUPFAM" id="SSF55874">
    <property type="entry name" value="ATPase domain of HSP90 chaperone/DNA topoisomerase II/histidine kinase"/>
    <property type="match status" value="1"/>
</dbReference>
<dbReference type="PANTHER" id="PTHR24421">
    <property type="entry name" value="NITRATE/NITRITE SENSOR PROTEIN NARX-RELATED"/>
    <property type="match status" value="1"/>
</dbReference>
<dbReference type="InterPro" id="IPR005467">
    <property type="entry name" value="His_kinase_dom"/>
</dbReference>
<dbReference type="InterPro" id="IPR017205">
    <property type="entry name" value="Sig_transdc_His_kinase_ChrS"/>
</dbReference>
<dbReference type="PIRSF" id="PIRSF037434">
    <property type="entry name" value="STHK_ChrS"/>
    <property type="match status" value="1"/>
</dbReference>
<dbReference type="InterPro" id="IPR050482">
    <property type="entry name" value="Sensor_HK_TwoCompSys"/>
</dbReference>
<dbReference type="Pfam" id="PF07730">
    <property type="entry name" value="HisKA_3"/>
    <property type="match status" value="1"/>
</dbReference>
<keyword evidence="4" id="KW-0472">Membrane</keyword>
<dbReference type="InterPro" id="IPR011712">
    <property type="entry name" value="Sig_transdc_His_kin_sub3_dim/P"/>
</dbReference>
<accession>A0ABP9R145</accession>
<comment type="caution">
    <text evidence="6">The sequence shown here is derived from an EMBL/GenBank/DDBJ whole genome shotgun (WGS) entry which is preliminary data.</text>
</comment>
<feature type="transmembrane region" description="Helical" evidence="4">
    <location>
        <begin position="47"/>
        <end position="65"/>
    </location>
</feature>
<dbReference type="InterPro" id="IPR003594">
    <property type="entry name" value="HATPase_dom"/>
</dbReference>
<dbReference type="PROSITE" id="PS50109">
    <property type="entry name" value="HIS_KIN"/>
    <property type="match status" value="1"/>
</dbReference>
<feature type="transmembrane region" description="Helical" evidence="4">
    <location>
        <begin position="114"/>
        <end position="132"/>
    </location>
</feature>
<sequence>MSSFWSSSLEPPSGTYSLWRPYTRWLAPVLLLVSVVVSAVQGIDPGTLGVAGLALVWLLLTHGLPPERFRENSWLRAISFAGALSAAAVLMARDLLFLVFMISCFFLALRLRPVPLAVLGTAATSLLINTLGSGGPVEALREHGFLFVTVVLVQTGAIIGGAIGAARMAATVEARRQVVAALEAAQEENAGLHRQLFAQAREAGILDERQRLSREIHDTLAQGLMGIITQLEAAEDAPDRERRVRTALALARENLAEARRSVDALRPEALTRDRLDDALRGVAGRWAERTGVPVELTTTGDVRPLHPEVEATLLRITQEALANVAKHAGAGRVGVTLSYMEDQVTLDVRDDGKGFDPDSAHGGFGLPGMRQRAARLLGSFAVESEPGGGTAVSASLPAVVAAS</sequence>
<evidence type="ECO:0000313" key="6">
    <source>
        <dbReference type="EMBL" id="GAA5170443.1"/>
    </source>
</evidence>
<keyword evidence="7" id="KW-1185">Reference proteome</keyword>
<feature type="transmembrane region" description="Helical" evidence="4">
    <location>
        <begin position="77"/>
        <end position="107"/>
    </location>
</feature>
<protein>
    <recommendedName>
        <fullName evidence="5">Histidine kinase domain-containing protein</fullName>
    </recommendedName>
</protein>
<evidence type="ECO:0000256" key="2">
    <source>
        <dbReference type="ARBA" id="ARBA00022777"/>
    </source>
</evidence>
<name>A0ABP9R145_9PSEU</name>
<keyword evidence="3" id="KW-0902">Two-component regulatory system</keyword>
<feature type="domain" description="Histidine kinase" evidence="5">
    <location>
        <begin position="313"/>
        <end position="400"/>
    </location>
</feature>
<dbReference type="PANTHER" id="PTHR24421:SF62">
    <property type="entry name" value="SENSORY TRANSDUCTION HISTIDINE KINASE"/>
    <property type="match status" value="1"/>
</dbReference>
<feature type="transmembrane region" description="Helical" evidence="4">
    <location>
        <begin position="144"/>
        <end position="166"/>
    </location>
</feature>
<keyword evidence="2" id="KW-0418">Kinase</keyword>
<reference evidence="7" key="1">
    <citation type="journal article" date="2019" name="Int. J. Syst. Evol. Microbiol.">
        <title>The Global Catalogue of Microorganisms (GCM) 10K type strain sequencing project: providing services to taxonomists for standard genome sequencing and annotation.</title>
        <authorList>
            <consortium name="The Broad Institute Genomics Platform"/>
            <consortium name="The Broad Institute Genome Sequencing Center for Infectious Disease"/>
            <person name="Wu L."/>
            <person name="Ma J."/>
        </authorList>
    </citation>
    <scope>NUCLEOTIDE SEQUENCE [LARGE SCALE GENOMIC DNA]</scope>
    <source>
        <strain evidence="7">JCM 18054</strain>
    </source>
</reference>
<proteinExistence type="predicted"/>
<organism evidence="6 7">
    <name type="scientific">Amycolatopsis dongchuanensis</name>
    <dbReference type="NCBI Taxonomy" id="1070866"/>
    <lineage>
        <taxon>Bacteria</taxon>
        <taxon>Bacillati</taxon>
        <taxon>Actinomycetota</taxon>
        <taxon>Actinomycetes</taxon>
        <taxon>Pseudonocardiales</taxon>
        <taxon>Pseudonocardiaceae</taxon>
        <taxon>Amycolatopsis</taxon>
    </lineage>
</organism>